<feature type="transmembrane region" description="Helical" evidence="6">
    <location>
        <begin position="261"/>
        <end position="283"/>
    </location>
</feature>
<feature type="domain" description="MARVEL" evidence="7">
    <location>
        <begin position="148"/>
        <end position="276"/>
    </location>
</feature>
<gene>
    <name evidence="8" type="ORF">IWQ62_004736</name>
</gene>
<comment type="caution">
    <text evidence="8">The sequence shown here is derived from an EMBL/GenBank/DDBJ whole genome shotgun (WGS) entry which is preliminary data.</text>
</comment>
<keyword evidence="3 6" id="KW-1133">Transmembrane helix</keyword>
<feature type="transmembrane region" description="Helical" evidence="6">
    <location>
        <begin position="148"/>
        <end position="165"/>
    </location>
</feature>
<keyword evidence="4 6" id="KW-0472">Membrane</keyword>
<dbReference type="EMBL" id="JANBPY010001674">
    <property type="protein sequence ID" value="KAJ1959129.1"/>
    <property type="molecule type" value="Genomic_DNA"/>
</dbReference>
<sequence>MDPRYPMSMPNAGGTDSGTSAYPHPANPPAQGMAAPTVADSPYGASNFVASPAPPLPPHSATDSANVSGFNLPPGVIPVSVPHSSMTSPDPHSATLPTLDSSVATPPPPPPPGVPEAMMTSFDDKPENDVPLYDKYARMTTPDKRKEVVRLIQVLASVGALAFPAAANAYSDRSNPFSDKSPTNYLYFVSGLSIVVSLFFFLSFFWRFKRLWSQKQRCWGLFIADFMMVLFWLSSVAVLLAKNTCAVGTHNGWCDFYNIGIFFGFLALVCFLITTIWNVIAFLKSRRG</sequence>
<dbReference type="Proteomes" id="UP001150925">
    <property type="component" value="Unassembled WGS sequence"/>
</dbReference>
<feature type="compositionally biased region" description="Pro residues" evidence="5">
    <location>
        <begin position="105"/>
        <end position="114"/>
    </location>
</feature>
<name>A0A9W8E1P8_9FUNG</name>
<evidence type="ECO:0000313" key="9">
    <source>
        <dbReference type="Proteomes" id="UP001150925"/>
    </source>
</evidence>
<comment type="subcellular location">
    <subcellularLocation>
        <location evidence="1">Membrane</location>
        <topology evidence="1">Multi-pass membrane protein</topology>
    </subcellularLocation>
</comment>
<evidence type="ECO:0000256" key="3">
    <source>
        <dbReference type="ARBA" id="ARBA00022989"/>
    </source>
</evidence>
<reference evidence="8" key="1">
    <citation type="submission" date="2022-07" db="EMBL/GenBank/DDBJ databases">
        <title>Phylogenomic reconstructions and comparative analyses of Kickxellomycotina fungi.</title>
        <authorList>
            <person name="Reynolds N.K."/>
            <person name="Stajich J.E."/>
            <person name="Barry K."/>
            <person name="Grigoriev I.V."/>
            <person name="Crous P."/>
            <person name="Smith M.E."/>
        </authorList>
    </citation>
    <scope>NUCLEOTIDE SEQUENCE</scope>
    <source>
        <strain evidence="8">RSA 1196</strain>
    </source>
</reference>
<feature type="transmembrane region" description="Helical" evidence="6">
    <location>
        <begin position="185"/>
        <end position="206"/>
    </location>
</feature>
<feature type="region of interest" description="Disordered" evidence="5">
    <location>
        <begin position="81"/>
        <end position="121"/>
    </location>
</feature>
<organism evidence="8 9">
    <name type="scientific">Dispira parvispora</name>
    <dbReference type="NCBI Taxonomy" id="1520584"/>
    <lineage>
        <taxon>Eukaryota</taxon>
        <taxon>Fungi</taxon>
        <taxon>Fungi incertae sedis</taxon>
        <taxon>Zoopagomycota</taxon>
        <taxon>Kickxellomycotina</taxon>
        <taxon>Dimargaritomycetes</taxon>
        <taxon>Dimargaritales</taxon>
        <taxon>Dimargaritaceae</taxon>
        <taxon>Dispira</taxon>
    </lineage>
</organism>
<dbReference type="InterPro" id="IPR008253">
    <property type="entry name" value="Marvel"/>
</dbReference>
<evidence type="ECO:0000256" key="4">
    <source>
        <dbReference type="ARBA" id="ARBA00023136"/>
    </source>
</evidence>
<accession>A0A9W8E1P8</accession>
<proteinExistence type="predicted"/>
<protein>
    <recommendedName>
        <fullName evidence="7">MARVEL domain-containing protein</fullName>
    </recommendedName>
</protein>
<feature type="transmembrane region" description="Helical" evidence="6">
    <location>
        <begin position="218"/>
        <end position="241"/>
    </location>
</feature>
<evidence type="ECO:0000256" key="2">
    <source>
        <dbReference type="ARBA" id="ARBA00022692"/>
    </source>
</evidence>
<dbReference type="OrthoDB" id="3253553at2759"/>
<evidence type="ECO:0000256" key="1">
    <source>
        <dbReference type="ARBA" id="ARBA00004141"/>
    </source>
</evidence>
<evidence type="ECO:0000256" key="6">
    <source>
        <dbReference type="SAM" id="Phobius"/>
    </source>
</evidence>
<dbReference type="AlphaFoldDB" id="A0A9W8E1P8"/>
<keyword evidence="9" id="KW-1185">Reference proteome</keyword>
<keyword evidence="2 6" id="KW-0812">Transmembrane</keyword>
<feature type="compositionally biased region" description="Polar residues" evidence="5">
    <location>
        <begin position="82"/>
        <end position="104"/>
    </location>
</feature>
<evidence type="ECO:0000259" key="7">
    <source>
        <dbReference type="Pfam" id="PF01284"/>
    </source>
</evidence>
<feature type="region of interest" description="Disordered" evidence="5">
    <location>
        <begin position="1"/>
        <end position="66"/>
    </location>
</feature>
<dbReference type="GO" id="GO:0016020">
    <property type="term" value="C:membrane"/>
    <property type="evidence" value="ECO:0007669"/>
    <property type="project" value="UniProtKB-SubCell"/>
</dbReference>
<evidence type="ECO:0000256" key="5">
    <source>
        <dbReference type="SAM" id="MobiDB-lite"/>
    </source>
</evidence>
<evidence type="ECO:0000313" key="8">
    <source>
        <dbReference type="EMBL" id="KAJ1959129.1"/>
    </source>
</evidence>
<dbReference type="Pfam" id="PF01284">
    <property type="entry name" value="MARVEL"/>
    <property type="match status" value="1"/>
</dbReference>